<evidence type="ECO:0008006" key="4">
    <source>
        <dbReference type="Google" id="ProtNLM"/>
    </source>
</evidence>
<dbReference type="GO" id="GO:0005634">
    <property type="term" value="C:nucleus"/>
    <property type="evidence" value="ECO:0007669"/>
    <property type="project" value="TreeGrafter"/>
</dbReference>
<accession>A0A4Y7L8I6</accession>
<dbReference type="EMBL" id="CM010724">
    <property type="protein sequence ID" value="RZC81526.1"/>
    <property type="molecule type" value="Genomic_DNA"/>
</dbReference>
<reference evidence="2 3" key="1">
    <citation type="journal article" date="2018" name="Science">
        <title>The opium poppy genome and morphinan production.</title>
        <authorList>
            <person name="Guo L."/>
            <person name="Winzer T."/>
            <person name="Yang X."/>
            <person name="Li Y."/>
            <person name="Ning Z."/>
            <person name="He Z."/>
            <person name="Teodor R."/>
            <person name="Lu Y."/>
            <person name="Bowser T.A."/>
            <person name="Graham I.A."/>
            <person name="Ye K."/>
        </authorList>
    </citation>
    <scope>NUCLEOTIDE SEQUENCE [LARGE SCALE GENOMIC DNA]</scope>
    <source>
        <strain evidence="3">cv. HN1</strain>
        <tissue evidence="2">Leaves</tissue>
    </source>
</reference>
<dbReference type="Gene3D" id="3.30.530.20">
    <property type="match status" value="1"/>
</dbReference>
<dbReference type="SUPFAM" id="SSF55961">
    <property type="entry name" value="Bet v1-like"/>
    <property type="match status" value="1"/>
</dbReference>
<dbReference type="AlphaFoldDB" id="A0A4Y7L8I6"/>
<dbReference type="PANTHER" id="PTHR31213:SF19">
    <property type="entry name" value="BET V I_MAJOR LATEX PROTEIN DOMAIN-CONTAINING PROTEIN"/>
    <property type="match status" value="1"/>
</dbReference>
<dbReference type="CDD" id="cd07816">
    <property type="entry name" value="Bet_v1-like"/>
    <property type="match status" value="1"/>
</dbReference>
<feature type="chain" id="PRO_5021415662" description="Bet v I/Major latex protein domain-containing protein" evidence="1">
    <location>
        <begin position="20"/>
        <end position="183"/>
    </location>
</feature>
<keyword evidence="1" id="KW-0732">Signal</keyword>
<evidence type="ECO:0000256" key="1">
    <source>
        <dbReference type="SAM" id="SignalP"/>
    </source>
</evidence>
<dbReference type="InterPro" id="IPR023393">
    <property type="entry name" value="START-like_dom_sf"/>
</dbReference>
<gene>
    <name evidence="2" type="ORF">C5167_044098</name>
</gene>
<dbReference type="Gramene" id="RZC81526">
    <property type="protein sequence ID" value="RZC81526"/>
    <property type="gene ID" value="C5167_044098"/>
</dbReference>
<protein>
    <recommendedName>
        <fullName evidence="4">Bet v I/Major latex protein domain-containing protein</fullName>
    </recommendedName>
</protein>
<name>A0A4Y7L8I6_PAPSO</name>
<dbReference type="GO" id="GO:0009738">
    <property type="term" value="P:abscisic acid-activated signaling pathway"/>
    <property type="evidence" value="ECO:0007669"/>
    <property type="project" value="TreeGrafter"/>
</dbReference>
<evidence type="ECO:0000313" key="2">
    <source>
        <dbReference type="EMBL" id="RZC81526.1"/>
    </source>
</evidence>
<dbReference type="Proteomes" id="UP000316621">
    <property type="component" value="Chromosome 10"/>
</dbReference>
<proteinExistence type="predicted"/>
<organism evidence="2 3">
    <name type="scientific">Papaver somniferum</name>
    <name type="common">Opium poppy</name>
    <dbReference type="NCBI Taxonomy" id="3469"/>
    <lineage>
        <taxon>Eukaryota</taxon>
        <taxon>Viridiplantae</taxon>
        <taxon>Streptophyta</taxon>
        <taxon>Embryophyta</taxon>
        <taxon>Tracheophyta</taxon>
        <taxon>Spermatophyta</taxon>
        <taxon>Magnoliopsida</taxon>
        <taxon>Ranunculales</taxon>
        <taxon>Papaveraceae</taxon>
        <taxon>Papaveroideae</taxon>
        <taxon>Papaver</taxon>
    </lineage>
</organism>
<keyword evidence="3" id="KW-1185">Reference proteome</keyword>
<dbReference type="GO" id="GO:0038023">
    <property type="term" value="F:signaling receptor activity"/>
    <property type="evidence" value="ECO:0007669"/>
    <property type="project" value="TreeGrafter"/>
</dbReference>
<sequence>MKSQIVFSIFLFFSSICIAESLNYTLISEFEVAAPADDVWALISSKDAHKTFQMLLPGMFEKLEILEGDGGVGTVLLVVFPPGTVPLSNEGKYVTIDNRRRVREILQVKGGYLDMGVTYFMETFEIIPKGCNCVFKSMIRYEVPDELAPDVSSIISVEGILIMAKAAAKYVVDNSKKTPKYSY</sequence>
<dbReference type="InterPro" id="IPR050279">
    <property type="entry name" value="Plant_def-hormone_signal"/>
</dbReference>
<dbReference type="OMA" id="WHELETD"/>
<dbReference type="GO" id="GO:0004864">
    <property type="term" value="F:protein phosphatase inhibitor activity"/>
    <property type="evidence" value="ECO:0007669"/>
    <property type="project" value="TreeGrafter"/>
</dbReference>
<dbReference type="PANTHER" id="PTHR31213">
    <property type="entry name" value="OS08G0374000 PROTEIN-RELATED"/>
    <property type="match status" value="1"/>
</dbReference>
<feature type="signal peptide" evidence="1">
    <location>
        <begin position="1"/>
        <end position="19"/>
    </location>
</feature>
<evidence type="ECO:0000313" key="3">
    <source>
        <dbReference type="Proteomes" id="UP000316621"/>
    </source>
</evidence>
<dbReference type="GO" id="GO:0010427">
    <property type="term" value="F:abscisic acid binding"/>
    <property type="evidence" value="ECO:0007669"/>
    <property type="project" value="TreeGrafter"/>
</dbReference>
<dbReference type="GO" id="GO:0005737">
    <property type="term" value="C:cytoplasm"/>
    <property type="evidence" value="ECO:0007669"/>
    <property type="project" value="TreeGrafter"/>
</dbReference>